<dbReference type="EMBL" id="JAAJBT010000011">
    <property type="protein sequence ID" value="NHM03002.1"/>
    <property type="molecule type" value="Genomic_DNA"/>
</dbReference>
<accession>A0ABX0I8Q2</accession>
<feature type="transmembrane region" description="Helical" evidence="1">
    <location>
        <begin position="88"/>
        <end position="109"/>
    </location>
</feature>
<dbReference type="Pfam" id="PF11750">
    <property type="entry name" value="DUF3307"/>
    <property type="match status" value="1"/>
</dbReference>
<dbReference type="RefSeq" id="WP_166078144.1">
    <property type="nucleotide sequence ID" value="NZ_JAAJBT010000011.1"/>
</dbReference>
<sequence length="237" mass="27328">MGELILKVILAHLLGDFVFQTQTMVDGIENKKIKSKYLYLHVLIHLTLLLTLTGFEKQYIFPAILLSISHLVIDILTKIILKNKINHLINFLLDQLLHFSTIAVFINYFHEYNIAYKSIFNPENYLLIIALVGITFFSSVVIKKIMEIFNYPLPNDGIEDAGKYIGMLERLFIFTFIIADFWEGIGFLLAAKSIFRFGDLKEHKEIKLTEYILIGTLISFGLAMLIGQMYLKTKNLL</sequence>
<evidence type="ECO:0000313" key="3">
    <source>
        <dbReference type="Proteomes" id="UP000800984"/>
    </source>
</evidence>
<name>A0ABX0I8Q2_9FLAO</name>
<organism evidence="2 3">
    <name type="scientific">Flavobacterium difficile</name>
    <dbReference type="NCBI Taxonomy" id="2709659"/>
    <lineage>
        <taxon>Bacteria</taxon>
        <taxon>Pseudomonadati</taxon>
        <taxon>Bacteroidota</taxon>
        <taxon>Flavobacteriia</taxon>
        <taxon>Flavobacteriales</taxon>
        <taxon>Flavobacteriaceae</taxon>
        <taxon>Flavobacterium</taxon>
    </lineage>
</organism>
<protein>
    <submittedName>
        <fullName evidence="2">DUF3307 domain-containing protein</fullName>
    </submittedName>
</protein>
<keyword evidence="1" id="KW-0812">Transmembrane</keyword>
<keyword evidence="1" id="KW-0472">Membrane</keyword>
<dbReference type="Proteomes" id="UP000800984">
    <property type="component" value="Unassembled WGS sequence"/>
</dbReference>
<comment type="caution">
    <text evidence="2">The sequence shown here is derived from an EMBL/GenBank/DDBJ whole genome shotgun (WGS) entry which is preliminary data.</text>
</comment>
<keyword evidence="1" id="KW-1133">Transmembrane helix</keyword>
<feature type="transmembrane region" description="Helical" evidence="1">
    <location>
        <begin position="124"/>
        <end position="142"/>
    </location>
</feature>
<feature type="transmembrane region" description="Helical" evidence="1">
    <location>
        <begin position="37"/>
        <end position="55"/>
    </location>
</feature>
<feature type="transmembrane region" description="Helical" evidence="1">
    <location>
        <begin position="61"/>
        <end position="81"/>
    </location>
</feature>
<evidence type="ECO:0000313" key="2">
    <source>
        <dbReference type="EMBL" id="NHM03002.1"/>
    </source>
</evidence>
<reference evidence="2 3" key="1">
    <citation type="submission" date="2020-02" db="EMBL/GenBank/DDBJ databases">
        <authorList>
            <person name="Chen W.-M."/>
        </authorList>
    </citation>
    <scope>NUCLEOTIDE SEQUENCE [LARGE SCALE GENOMIC DNA]</scope>
    <source>
        <strain evidence="2 3">KDG-16</strain>
    </source>
</reference>
<feature type="transmembrane region" description="Helical" evidence="1">
    <location>
        <begin position="171"/>
        <end position="191"/>
    </location>
</feature>
<evidence type="ECO:0000256" key="1">
    <source>
        <dbReference type="SAM" id="Phobius"/>
    </source>
</evidence>
<feature type="transmembrane region" description="Helical" evidence="1">
    <location>
        <begin position="211"/>
        <end position="231"/>
    </location>
</feature>
<keyword evidence="3" id="KW-1185">Reference proteome</keyword>
<gene>
    <name evidence="2" type="ORF">G4D72_12895</name>
</gene>
<dbReference type="InterPro" id="IPR021737">
    <property type="entry name" value="Phage_phiKZ_Orf197"/>
</dbReference>
<proteinExistence type="predicted"/>